<keyword evidence="6" id="KW-0539">Nucleus</keyword>
<keyword evidence="4" id="KW-0805">Transcription regulation</keyword>
<sequence length="1181" mass="138060">MTQITKDQEPRNHRVLKSVNTVKMDFTNRNFDAIQKERGYIISHQIVNLTINFSDESIEGFTELFLYPLTEDISIKRITVNEFDAPFDIPFIHYANEKKSNIWHEGEVMIPVPKEIVEIMQIDEQGLIKPFKVRLEYKLKQPQSGVHFVYPDPNRETNKSLLDPYVFTVNHPVGGVTRYWLPCLNRFNDKCTWDLIFTVKDVEGYDELSVVASGKLVKVDHSLDNPYQRTFYYEQDIAVPAQFIGFACGPFTKSRNLLYQGDVISPQNRPEIKVFISDQLSEHLEPTMLPTESPNINKYWVSDIINWFIEKFPSSIPNNNTQHSNSSYPSIKDLYFPFKALNIAFVEGSYHDISVAAGLIICKSHLLHNYRIIEQRFETMKFIAHGIAQQWFGIFLSPYKWSDLWLVFGLSYYWVEMYYETIFSEDKIRLDRKKRIDSVIQKDVNQYAICSDRWNFPLSVGDFEFIQSKASLVIWMLDKRLLLLGYPRKMAGLIYLILIYAKSSLEVDRLQGFLSTQDFLLLCKFVIRKELHNEIDSFSYQWIYGSGCPIFKIACKFSRKNLLVEFDIEQRNTNSVVSNNTKPATIPNPACFTGKLEVSVKEPDGYEYINTLDIHRPQQIETINYHTKYKRSKVIIKPRMVRKEGINDDEEIAYMRDLMAEYMEEDLPEFFGLDPENNVDNEWMIHEWADDPAARNASEQWEYIRIDPEFSWLAKFEFSLAPYMWTNLLEESIDVIDHYKAIQALSKYNSKAASTTLMRTVNDFRYFYDIRIEASKALSNFGSDDVEGIGTRHLLKLYESIYCEKNEEDEYIPLPNKFDSWEKYFLQKSMIVSISRLRDSNNLAPLEIKKFLYQRLKWNDNSKNYYSDDYLVNILIRSLANSFANISNNEKNSKNKDTTTSGEVFYLSLEDQEYKSETINIIEEIMRRDRSLGSYNDVILEGILWAKSFLMMNQVIDKNKHDFVYYAKAGNYYDVRKVSIRALWVLGYYKDDFEVKSLLNNLSTSDPDLAIRNYVNTLYGADQGLIRLEFPKKDMSGSTRLKFKFSRSTSSIKSLSTPMEYEEDIKIEDSEDSLSNENAIEEGHRHLKTKTHKHKKSRSSKTKKEGKQSNIEPETIKQLIATIEESLIETEVAIPSKKRKKKSEKLIDTPINISSSRKRKSVPTIEEIAEVEKRPKKSKKK</sequence>
<evidence type="ECO:0000256" key="5">
    <source>
        <dbReference type="ARBA" id="ARBA00023163"/>
    </source>
</evidence>
<dbReference type="PANTHER" id="PTHR15137:SF9">
    <property type="entry name" value="TRANSCRIPTION INITIATION FACTOR TFIID SUBUNIT 2"/>
    <property type="match status" value="1"/>
</dbReference>
<dbReference type="PANTHER" id="PTHR15137">
    <property type="entry name" value="TRANSCRIPTION INITIATION FACTOR TFIID"/>
    <property type="match status" value="1"/>
</dbReference>
<feature type="compositionally biased region" description="Basic residues" evidence="7">
    <location>
        <begin position="1085"/>
        <end position="1101"/>
    </location>
</feature>
<evidence type="ECO:0000256" key="3">
    <source>
        <dbReference type="ARBA" id="ARBA00017363"/>
    </source>
</evidence>
<keyword evidence="5" id="KW-0804">Transcription</keyword>
<gene>
    <name evidence="11" type="ORF">C1645_815520</name>
</gene>
<keyword evidence="12" id="KW-1185">Reference proteome</keyword>
<evidence type="ECO:0000256" key="2">
    <source>
        <dbReference type="ARBA" id="ARBA00010937"/>
    </source>
</evidence>
<dbReference type="InterPro" id="IPR027268">
    <property type="entry name" value="Peptidase_M4/M1_CTD_sf"/>
</dbReference>
<dbReference type="InterPro" id="IPR042097">
    <property type="entry name" value="Aminopeptidase_N-like_N_sf"/>
</dbReference>
<evidence type="ECO:0000259" key="9">
    <source>
        <dbReference type="Pfam" id="PF25316"/>
    </source>
</evidence>
<dbReference type="GO" id="GO:0006367">
    <property type="term" value="P:transcription initiation at RNA polymerase II promoter"/>
    <property type="evidence" value="ECO:0007669"/>
    <property type="project" value="TreeGrafter"/>
</dbReference>
<dbReference type="GO" id="GO:0016251">
    <property type="term" value="F:RNA polymerase II general transcription initiation factor activity"/>
    <property type="evidence" value="ECO:0007669"/>
    <property type="project" value="TreeGrafter"/>
</dbReference>
<dbReference type="EMBL" id="QKYT01000046">
    <property type="protein sequence ID" value="RIA96339.1"/>
    <property type="molecule type" value="Genomic_DNA"/>
</dbReference>
<evidence type="ECO:0000313" key="12">
    <source>
        <dbReference type="Proteomes" id="UP000265703"/>
    </source>
</evidence>
<proteinExistence type="inferred from homology"/>
<evidence type="ECO:0000256" key="1">
    <source>
        <dbReference type="ARBA" id="ARBA00004123"/>
    </source>
</evidence>
<accession>A0A397TG57</accession>
<dbReference type="Proteomes" id="UP000265703">
    <property type="component" value="Unassembled WGS sequence"/>
</dbReference>
<reference evidence="11 12" key="1">
    <citation type="submission" date="2018-06" db="EMBL/GenBank/DDBJ databases">
        <title>Comparative genomics reveals the genomic features of Rhizophagus irregularis, R. cerebriforme, R. diaphanum and Gigaspora rosea, and their symbiotic lifestyle signature.</title>
        <authorList>
            <person name="Morin E."/>
            <person name="San Clemente H."/>
            <person name="Chen E.C.H."/>
            <person name="De La Providencia I."/>
            <person name="Hainaut M."/>
            <person name="Kuo A."/>
            <person name="Kohler A."/>
            <person name="Murat C."/>
            <person name="Tang N."/>
            <person name="Roy S."/>
            <person name="Loubradou J."/>
            <person name="Henrissat B."/>
            <person name="Grigoriev I.V."/>
            <person name="Corradi N."/>
            <person name="Roux C."/>
            <person name="Martin F.M."/>
        </authorList>
    </citation>
    <scope>NUCLEOTIDE SEQUENCE [LARGE SCALE GENOMIC DNA]</scope>
    <source>
        <strain evidence="11 12">DAOM 227022</strain>
    </source>
</reference>
<dbReference type="GO" id="GO:0003682">
    <property type="term" value="F:chromatin binding"/>
    <property type="evidence" value="ECO:0007669"/>
    <property type="project" value="TreeGrafter"/>
</dbReference>
<dbReference type="Pfam" id="PF01433">
    <property type="entry name" value="Peptidase_M1"/>
    <property type="match status" value="1"/>
</dbReference>
<feature type="domain" description="Peptidase M1 membrane alanine aminopeptidase" evidence="8">
    <location>
        <begin position="360"/>
        <end position="438"/>
    </location>
</feature>
<dbReference type="InterPro" id="IPR014782">
    <property type="entry name" value="Peptidase_M1_dom"/>
</dbReference>
<dbReference type="SUPFAM" id="SSF55486">
    <property type="entry name" value="Metalloproteases ('zincins'), catalytic domain"/>
    <property type="match status" value="1"/>
</dbReference>
<dbReference type="InterPro" id="IPR057345">
    <property type="entry name" value="Ig-like_TAF2"/>
</dbReference>
<dbReference type="STRING" id="658196.A0A397TG57"/>
<evidence type="ECO:0000259" key="8">
    <source>
        <dbReference type="Pfam" id="PF01433"/>
    </source>
</evidence>
<dbReference type="GO" id="GO:0000976">
    <property type="term" value="F:transcription cis-regulatory region binding"/>
    <property type="evidence" value="ECO:0007669"/>
    <property type="project" value="TreeGrafter"/>
</dbReference>
<dbReference type="Pfam" id="PF25316">
    <property type="entry name" value="TAF2_3rd"/>
    <property type="match status" value="1"/>
</dbReference>
<evidence type="ECO:0000256" key="4">
    <source>
        <dbReference type="ARBA" id="ARBA00023015"/>
    </source>
</evidence>
<feature type="region of interest" description="Disordered" evidence="7">
    <location>
        <begin position="1082"/>
        <end position="1113"/>
    </location>
</feature>
<comment type="subcellular location">
    <subcellularLocation>
        <location evidence="1">Nucleus</location>
    </subcellularLocation>
</comment>
<evidence type="ECO:0000259" key="10">
    <source>
        <dbReference type="Pfam" id="PF25577"/>
    </source>
</evidence>
<dbReference type="Gene3D" id="1.10.390.10">
    <property type="entry name" value="Neutral Protease Domain 2"/>
    <property type="match status" value="1"/>
</dbReference>
<dbReference type="InterPro" id="IPR037813">
    <property type="entry name" value="TAF2"/>
</dbReference>
<dbReference type="Pfam" id="PF25577">
    <property type="entry name" value="TPR_TAF2_C"/>
    <property type="match status" value="1"/>
</dbReference>
<dbReference type="GO" id="GO:0008237">
    <property type="term" value="F:metallopeptidase activity"/>
    <property type="evidence" value="ECO:0007669"/>
    <property type="project" value="InterPro"/>
</dbReference>
<organism evidence="11 12">
    <name type="scientific">Glomus cerebriforme</name>
    <dbReference type="NCBI Taxonomy" id="658196"/>
    <lineage>
        <taxon>Eukaryota</taxon>
        <taxon>Fungi</taxon>
        <taxon>Fungi incertae sedis</taxon>
        <taxon>Mucoromycota</taxon>
        <taxon>Glomeromycotina</taxon>
        <taxon>Glomeromycetes</taxon>
        <taxon>Glomerales</taxon>
        <taxon>Glomeraceae</taxon>
        <taxon>Glomus</taxon>
    </lineage>
</organism>
<dbReference type="GO" id="GO:0005669">
    <property type="term" value="C:transcription factor TFIID complex"/>
    <property type="evidence" value="ECO:0007669"/>
    <property type="project" value="InterPro"/>
</dbReference>
<feature type="domain" description="Transcription initiation factor TFIID subunit 2 TPR repeats" evidence="10">
    <location>
        <begin position="723"/>
        <end position="1016"/>
    </location>
</feature>
<dbReference type="Gene3D" id="2.60.40.1730">
    <property type="entry name" value="tricorn interacting facor f3 domain"/>
    <property type="match status" value="1"/>
</dbReference>
<dbReference type="InterPro" id="IPR057991">
    <property type="entry name" value="TPR_TAF2_C"/>
</dbReference>
<evidence type="ECO:0000313" key="11">
    <source>
        <dbReference type="EMBL" id="RIA96339.1"/>
    </source>
</evidence>
<feature type="region of interest" description="Disordered" evidence="7">
    <location>
        <begin position="1134"/>
        <end position="1181"/>
    </location>
</feature>
<feature type="domain" description="Transcription initiation factor TFIID subunit 2 Ig-like" evidence="9">
    <location>
        <begin position="546"/>
        <end position="719"/>
    </location>
</feature>
<evidence type="ECO:0000256" key="7">
    <source>
        <dbReference type="SAM" id="MobiDB-lite"/>
    </source>
</evidence>
<dbReference type="SUPFAM" id="SSF63737">
    <property type="entry name" value="Leukotriene A4 hydrolase N-terminal domain"/>
    <property type="match status" value="1"/>
</dbReference>
<dbReference type="AlphaFoldDB" id="A0A397TG57"/>
<comment type="similarity">
    <text evidence="2">Belongs to the TAF2 family.</text>
</comment>
<evidence type="ECO:0000256" key="6">
    <source>
        <dbReference type="ARBA" id="ARBA00023242"/>
    </source>
</evidence>
<dbReference type="OrthoDB" id="308861at2759"/>
<protein>
    <recommendedName>
        <fullName evidence="3">Transcription initiation factor TFIID subunit 2</fullName>
    </recommendedName>
</protein>
<dbReference type="GO" id="GO:0008270">
    <property type="term" value="F:zinc ion binding"/>
    <property type="evidence" value="ECO:0007669"/>
    <property type="project" value="InterPro"/>
</dbReference>
<name>A0A397TG57_9GLOM</name>
<comment type="caution">
    <text evidence="11">The sequence shown here is derived from an EMBL/GenBank/DDBJ whole genome shotgun (WGS) entry which is preliminary data.</text>
</comment>